<comment type="catalytic activity">
    <reaction evidence="15">
        <text>a ubiquinone + NADH + 5 H(+)(in) = a ubiquinol + NAD(+) + 4 H(+)(out)</text>
        <dbReference type="Rhea" id="RHEA:29091"/>
        <dbReference type="Rhea" id="RHEA-COMP:9565"/>
        <dbReference type="Rhea" id="RHEA-COMP:9566"/>
        <dbReference type="ChEBI" id="CHEBI:15378"/>
        <dbReference type="ChEBI" id="CHEBI:16389"/>
        <dbReference type="ChEBI" id="CHEBI:17976"/>
        <dbReference type="ChEBI" id="CHEBI:57540"/>
        <dbReference type="ChEBI" id="CHEBI:57945"/>
        <dbReference type="EC" id="7.1.1.2"/>
    </reaction>
</comment>
<keyword evidence="5" id="KW-0813">Transport</keyword>
<evidence type="ECO:0000256" key="4">
    <source>
        <dbReference type="ARBA" id="ARBA00021095"/>
    </source>
</evidence>
<evidence type="ECO:0000256" key="11">
    <source>
        <dbReference type="ARBA" id="ARBA00023027"/>
    </source>
</evidence>
<evidence type="ECO:0000256" key="8">
    <source>
        <dbReference type="ARBA" id="ARBA00022967"/>
    </source>
</evidence>
<evidence type="ECO:0000256" key="7">
    <source>
        <dbReference type="ARBA" id="ARBA00022692"/>
    </source>
</evidence>
<dbReference type="AlphaFoldDB" id="A0A8T9ZYL0"/>
<evidence type="ECO:0000256" key="16">
    <source>
        <dbReference type="SAM" id="Phobius"/>
    </source>
</evidence>
<dbReference type="PANTHER" id="PTHR11435:SF1">
    <property type="entry name" value="NADH-UBIQUINONE OXIDOREDUCTASE CHAIN 6"/>
    <property type="match status" value="1"/>
</dbReference>
<accession>A0A8T9ZYL0</accession>
<dbReference type="EMBL" id="MW619703">
    <property type="protein sequence ID" value="UPL66034.1"/>
    <property type="molecule type" value="Genomic_DNA"/>
</dbReference>
<evidence type="ECO:0000256" key="12">
    <source>
        <dbReference type="ARBA" id="ARBA00023128"/>
    </source>
</evidence>
<evidence type="ECO:0000256" key="9">
    <source>
        <dbReference type="ARBA" id="ARBA00022982"/>
    </source>
</evidence>
<evidence type="ECO:0000256" key="15">
    <source>
        <dbReference type="ARBA" id="ARBA00049551"/>
    </source>
</evidence>
<sequence>MLMIMFIIFLMTMMFLFMKHPLSMGIMLIMQTFMISMLTGMMIKSFWFSYMLLMILLSGMLVLFIYMASIASNEKFYSSILMSSLMLLLIVISMITFFMLDSVIKNNINTETITLFMKNEQTITLMKMFNWQNMQMTFMLVLYLLFTMIVVTYNVNIYEGPMRAKN</sequence>
<proteinExistence type="inferred from homology"/>
<dbReference type="GO" id="GO:0031966">
    <property type="term" value="C:mitochondrial membrane"/>
    <property type="evidence" value="ECO:0007669"/>
    <property type="project" value="UniProtKB-SubCell"/>
</dbReference>
<dbReference type="GO" id="GO:0008137">
    <property type="term" value="F:NADH dehydrogenase (ubiquinone) activity"/>
    <property type="evidence" value="ECO:0007669"/>
    <property type="project" value="UniProtKB-EC"/>
</dbReference>
<evidence type="ECO:0000256" key="14">
    <source>
        <dbReference type="ARBA" id="ARBA00031019"/>
    </source>
</evidence>
<dbReference type="InterPro" id="IPR050269">
    <property type="entry name" value="ComplexI_Subunit6"/>
</dbReference>
<feature type="transmembrane region" description="Helical" evidence="16">
    <location>
        <begin position="136"/>
        <end position="155"/>
    </location>
</feature>
<organism evidence="17">
    <name type="scientific">Calacanthia angulosa</name>
    <dbReference type="NCBI Taxonomy" id="1927706"/>
    <lineage>
        <taxon>Eukaryota</taxon>
        <taxon>Metazoa</taxon>
        <taxon>Ecdysozoa</taxon>
        <taxon>Arthropoda</taxon>
        <taxon>Hexapoda</taxon>
        <taxon>Insecta</taxon>
        <taxon>Pterygota</taxon>
        <taxon>Neoptera</taxon>
        <taxon>Paraneoptera</taxon>
        <taxon>Hemiptera</taxon>
        <taxon>Heteroptera</taxon>
        <taxon>Panheteroptera</taxon>
        <taxon>Leptopodomorpha</taxon>
        <taxon>Saldidae</taxon>
        <taxon>Saldinae</taxon>
        <taxon>Calacanthia</taxon>
    </lineage>
</organism>
<keyword evidence="7 16" id="KW-0812">Transmembrane</keyword>
<protein>
    <recommendedName>
        <fullName evidence="4">NADH-ubiquinone oxidoreductase chain 6</fullName>
        <ecNumber evidence="3">7.1.1.2</ecNumber>
    </recommendedName>
    <alternativeName>
        <fullName evidence="14">NADH dehydrogenase subunit 6</fullName>
    </alternativeName>
</protein>
<keyword evidence="6" id="KW-0679">Respiratory chain</keyword>
<evidence type="ECO:0000256" key="6">
    <source>
        <dbReference type="ARBA" id="ARBA00022660"/>
    </source>
</evidence>
<evidence type="ECO:0000256" key="2">
    <source>
        <dbReference type="ARBA" id="ARBA00005698"/>
    </source>
</evidence>
<comment type="similarity">
    <text evidence="2">Belongs to the complex I subunit 6 family.</text>
</comment>
<geneLocation type="mitochondrion" evidence="17"/>
<keyword evidence="9" id="KW-0249">Electron transport</keyword>
<comment type="subcellular location">
    <subcellularLocation>
        <location evidence="1">Mitochondrion membrane</location>
        <topology evidence="1">Multi-pass membrane protein</topology>
    </subcellularLocation>
</comment>
<dbReference type="EC" id="7.1.1.2" evidence="3"/>
<keyword evidence="10 16" id="KW-1133">Transmembrane helix</keyword>
<name>A0A8T9ZYL0_9HEMI</name>
<evidence type="ECO:0000313" key="17">
    <source>
        <dbReference type="EMBL" id="UPL66034.1"/>
    </source>
</evidence>
<reference evidence="17" key="1">
    <citation type="journal article" date="2022" name="Cladistics">
        <title>Diversification of the phytophagous lineages of true bugs (Insecta: Hemiptera: Heteroptera) shortly after that of the flowering plants.</title>
        <authorList>
            <person name="Ye F."/>
            <person name="Kment P."/>
            <person name="Redei D."/>
            <person name="Luo J.Y."/>
            <person name="Wang Y.H."/>
            <person name="Kuechler S.M."/>
            <person name="Zhang W.W."/>
            <person name="Chen P.P."/>
            <person name="Wu H.Y."/>
            <person name="Wu Y.Z."/>
            <person name="Sun X.Y."/>
            <person name="Ding L."/>
            <person name="Wang Y.R."/>
            <person name="Xie Q."/>
        </authorList>
    </citation>
    <scope>NUCLEOTIDE SEQUENCE</scope>
</reference>
<evidence type="ECO:0000256" key="10">
    <source>
        <dbReference type="ARBA" id="ARBA00022989"/>
    </source>
</evidence>
<keyword evidence="13 16" id="KW-0472">Membrane</keyword>
<evidence type="ECO:0000256" key="1">
    <source>
        <dbReference type="ARBA" id="ARBA00004225"/>
    </source>
</evidence>
<feature type="transmembrane region" description="Helical" evidence="16">
    <location>
        <begin position="80"/>
        <end position="100"/>
    </location>
</feature>
<evidence type="ECO:0000256" key="5">
    <source>
        <dbReference type="ARBA" id="ARBA00022448"/>
    </source>
</evidence>
<keyword evidence="8" id="KW-1278">Translocase</keyword>
<keyword evidence="12 17" id="KW-0496">Mitochondrion</keyword>
<evidence type="ECO:0000256" key="13">
    <source>
        <dbReference type="ARBA" id="ARBA00023136"/>
    </source>
</evidence>
<dbReference type="PANTHER" id="PTHR11435">
    <property type="entry name" value="NADH UBIQUINONE OXIDOREDUCTASE SUBUNIT ND6"/>
    <property type="match status" value="1"/>
</dbReference>
<evidence type="ECO:0000256" key="3">
    <source>
        <dbReference type="ARBA" id="ARBA00012944"/>
    </source>
</evidence>
<keyword evidence="11" id="KW-0520">NAD</keyword>